<accession>A0A919T4A2</accession>
<dbReference type="PANTHER" id="PTHR40050:SF1">
    <property type="entry name" value="INNER SPORE COAT PROTEIN H"/>
    <property type="match status" value="1"/>
</dbReference>
<evidence type="ECO:0000256" key="1">
    <source>
        <dbReference type="SAM" id="MobiDB-lite"/>
    </source>
</evidence>
<dbReference type="InterPro" id="IPR014867">
    <property type="entry name" value="Spore_coat_CotH_CotH2/3/7"/>
</dbReference>
<organism evidence="2 3">
    <name type="scientific">Paractinoplanes toevensis</name>
    <dbReference type="NCBI Taxonomy" id="571911"/>
    <lineage>
        <taxon>Bacteria</taxon>
        <taxon>Bacillati</taxon>
        <taxon>Actinomycetota</taxon>
        <taxon>Actinomycetes</taxon>
        <taxon>Micromonosporales</taxon>
        <taxon>Micromonosporaceae</taxon>
        <taxon>Paractinoplanes</taxon>
    </lineage>
</organism>
<gene>
    <name evidence="2" type="ORF">Ato02nite_004110</name>
</gene>
<dbReference type="Proteomes" id="UP000677082">
    <property type="component" value="Unassembled WGS sequence"/>
</dbReference>
<name>A0A919T4A2_9ACTN</name>
<feature type="region of interest" description="Disordered" evidence="1">
    <location>
        <begin position="122"/>
        <end position="164"/>
    </location>
</feature>
<dbReference type="AlphaFoldDB" id="A0A919T4A2"/>
<keyword evidence="3" id="KW-1185">Reference proteome</keyword>
<dbReference type="PANTHER" id="PTHR40050">
    <property type="entry name" value="INNER SPORE COAT PROTEIN H"/>
    <property type="match status" value="1"/>
</dbReference>
<dbReference type="Pfam" id="PF08757">
    <property type="entry name" value="CotH"/>
    <property type="match status" value="1"/>
</dbReference>
<dbReference type="RefSeq" id="WP_213004602.1">
    <property type="nucleotide sequence ID" value="NZ_BOQN01000005.1"/>
</dbReference>
<evidence type="ECO:0000313" key="3">
    <source>
        <dbReference type="Proteomes" id="UP000677082"/>
    </source>
</evidence>
<evidence type="ECO:0000313" key="2">
    <source>
        <dbReference type="EMBL" id="GIM88618.1"/>
    </source>
</evidence>
<sequence length="511" mass="55207">MTTLKHRIPVRIRHYWKLLATCAAVLLALTVVFTTVRVAPLVTSASDDSGDQITQNIEGTKDLFDSSVGHSLELTFRDADYQRLLDSYFKDGEKDWLEADLTVDGVTVPSVGIRLKGNSTLGQLTRDGKAREGGFGGRPRGGAAPGGAPGGAAPAGGDQMPGGFGGFGGFGGGGLKAEEPETLPWLIRFDEFVDGRRYEGHREVTMRVAGMGGGKTVLNEAVSLNVLAAAGETAQRYAYTSFTVNDRPTTARLVVEHPDENFADRIGTSGVLYKSLATSQFTDQGDDQTDYADDFKQINLKGSQDLQPVIDLVRWVNKSSDTEFDEHLGDYVDVQSFARYVAEQNLLLNSDDMAGPGRNYYLYYDLTTRRFKVVGWDYNLTLNGNAEQDPTASVSMGGGLPDGMKLPEGMQLPEEMQPPGGGGRGFGGNKLKERFLASTAFKKVYQEAYQELYQKVYAGGAATEALDSALKVLATVDGYDRAGTATEADQLRTLIQQRTKFLAGTATVKGS</sequence>
<comment type="caution">
    <text evidence="2">The sequence shown here is derived from an EMBL/GenBank/DDBJ whole genome shotgun (WGS) entry which is preliminary data.</text>
</comment>
<reference evidence="2 3" key="1">
    <citation type="submission" date="2021-03" db="EMBL/GenBank/DDBJ databases">
        <title>Whole genome shotgun sequence of Actinoplanes toevensis NBRC 105298.</title>
        <authorList>
            <person name="Komaki H."/>
            <person name="Tamura T."/>
        </authorList>
    </citation>
    <scope>NUCLEOTIDE SEQUENCE [LARGE SCALE GENOMIC DNA]</scope>
    <source>
        <strain evidence="2 3">NBRC 105298</strain>
    </source>
</reference>
<evidence type="ECO:0008006" key="4">
    <source>
        <dbReference type="Google" id="ProtNLM"/>
    </source>
</evidence>
<feature type="compositionally biased region" description="Gly residues" evidence="1">
    <location>
        <begin position="133"/>
        <end position="164"/>
    </location>
</feature>
<protein>
    <recommendedName>
        <fullName evidence="4">Spore coat protein CotH</fullName>
    </recommendedName>
</protein>
<proteinExistence type="predicted"/>
<dbReference type="EMBL" id="BOQN01000005">
    <property type="protein sequence ID" value="GIM88618.1"/>
    <property type="molecule type" value="Genomic_DNA"/>
</dbReference>